<gene>
    <name evidence="1" type="ORF">JOC48_001680</name>
</gene>
<reference evidence="1 2" key="1">
    <citation type="submission" date="2021-01" db="EMBL/GenBank/DDBJ databases">
        <title>Genomic Encyclopedia of Type Strains, Phase IV (KMG-IV): sequencing the most valuable type-strain genomes for metagenomic binning, comparative biology and taxonomic classification.</title>
        <authorList>
            <person name="Goeker M."/>
        </authorList>
    </citation>
    <scope>NUCLEOTIDE SEQUENCE [LARGE SCALE GENOMIC DNA]</scope>
    <source>
        <strain evidence="1 2">DSM 23711</strain>
    </source>
</reference>
<dbReference type="InterPro" id="IPR029064">
    <property type="entry name" value="Ribosomal_eL30-like_sf"/>
</dbReference>
<dbReference type="SUPFAM" id="SSF160515">
    <property type="entry name" value="YueI-like"/>
    <property type="match status" value="1"/>
</dbReference>
<proteinExistence type="predicted"/>
<accession>A0ABS2MZA4</accession>
<dbReference type="InterPro" id="IPR012543">
    <property type="entry name" value="DUF1694"/>
</dbReference>
<dbReference type="RefSeq" id="WP_204498646.1">
    <property type="nucleotide sequence ID" value="NZ_JAFBDR010000007.1"/>
</dbReference>
<protein>
    <submittedName>
        <fullName evidence="1">Uncharacterized protein YueI</fullName>
    </submittedName>
</protein>
<dbReference type="Proteomes" id="UP001296943">
    <property type="component" value="Unassembled WGS sequence"/>
</dbReference>
<evidence type="ECO:0000313" key="2">
    <source>
        <dbReference type="Proteomes" id="UP001296943"/>
    </source>
</evidence>
<dbReference type="PIRSF" id="PIRSF034303">
    <property type="entry name" value="DUF1694"/>
    <property type="match status" value="1"/>
</dbReference>
<name>A0ABS2MZA4_9BACI</name>
<evidence type="ECO:0000313" key="1">
    <source>
        <dbReference type="EMBL" id="MBM7571197.1"/>
    </source>
</evidence>
<dbReference type="EMBL" id="JAFBDR010000007">
    <property type="protein sequence ID" value="MBM7571197.1"/>
    <property type="molecule type" value="Genomic_DNA"/>
</dbReference>
<dbReference type="Gene3D" id="3.30.1330.30">
    <property type="match status" value="1"/>
</dbReference>
<sequence>MKKDVGDYLQEGIYGAKEVNPSERKLYLGSLRERVILALTKGQVMKSKGLKELNQCMRENKRAKILFNGSIHFRYFKKYKKLANKHNIRYTSVDNNNAYSKYGLIFTYDHAIDKENILLEETNHSGFDKKEKTPFFKRFFQWK</sequence>
<dbReference type="Pfam" id="PF07997">
    <property type="entry name" value="DUF1694"/>
    <property type="match status" value="1"/>
</dbReference>
<comment type="caution">
    <text evidence="1">The sequence shown here is derived from an EMBL/GenBank/DDBJ whole genome shotgun (WGS) entry which is preliminary data.</text>
</comment>
<organism evidence="1 2">
    <name type="scientific">Aquibacillus albus</name>
    <dbReference type="NCBI Taxonomy" id="1168171"/>
    <lineage>
        <taxon>Bacteria</taxon>
        <taxon>Bacillati</taxon>
        <taxon>Bacillota</taxon>
        <taxon>Bacilli</taxon>
        <taxon>Bacillales</taxon>
        <taxon>Bacillaceae</taxon>
        <taxon>Aquibacillus</taxon>
    </lineage>
</organism>
<keyword evidence="2" id="KW-1185">Reference proteome</keyword>